<evidence type="ECO:0000256" key="8">
    <source>
        <dbReference type="ARBA" id="ARBA00022729"/>
    </source>
</evidence>
<feature type="transmembrane region" description="Helical" evidence="15">
    <location>
        <begin position="84"/>
        <end position="101"/>
    </location>
</feature>
<feature type="disulfide bond" evidence="14">
    <location>
        <begin position="40"/>
        <end position="73"/>
    </location>
</feature>
<feature type="transmembrane region" description="Helical" evidence="15">
    <location>
        <begin position="317"/>
        <end position="339"/>
    </location>
</feature>
<dbReference type="GeneID" id="27349247"/>
<dbReference type="PANTHER" id="PTHR33048">
    <property type="entry name" value="PTH11-LIKE INTEGRAL MEMBRANE PROTEIN (AFU_ORTHOLOGUE AFUA_5G11245)"/>
    <property type="match status" value="1"/>
</dbReference>
<dbReference type="OrthoDB" id="4117068at2759"/>
<name>A0A0D2CL76_9EURO</name>
<gene>
    <name evidence="17" type="ORF">PV07_10053</name>
</gene>
<evidence type="ECO:0000256" key="14">
    <source>
        <dbReference type="PROSITE-ProRule" id="PRU01356"/>
    </source>
</evidence>
<feature type="transmembrane region" description="Helical" evidence="15">
    <location>
        <begin position="278"/>
        <end position="297"/>
    </location>
</feature>
<comment type="similarity">
    <text evidence="13">Belongs to the SAT4 family.</text>
</comment>
<evidence type="ECO:0000256" key="11">
    <source>
        <dbReference type="ARBA" id="ARBA00023157"/>
    </source>
</evidence>
<dbReference type="RefSeq" id="XP_016244545.1">
    <property type="nucleotide sequence ID" value="XM_016397354.1"/>
</dbReference>
<keyword evidence="14" id="KW-0349">Heme</keyword>
<evidence type="ECO:0000256" key="13">
    <source>
        <dbReference type="ARBA" id="ARBA00038359"/>
    </source>
</evidence>
<dbReference type="GO" id="GO:0046872">
    <property type="term" value="F:metal ion binding"/>
    <property type="evidence" value="ECO:0007669"/>
    <property type="project" value="UniProtKB-UniRule"/>
</dbReference>
<feature type="disulfide bond" evidence="14">
    <location>
        <begin position="17"/>
        <end position="57"/>
    </location>
</feature>
<feature type="disulfide bond" evidence="14">
    <location>
        <begin position="31"/>
        <end position="38"/>
    </location>
</feature>
<feature type="transmembrane region" description="Helical" evidence="15">
    <location>
        <begin position="122"/>
        <end position="142"/>
    </location>
</feature>
<reference evidence="17 18" key="1">
    <citation type="submission" date="2015-01" db="EMBL/GenBank/DDBJ databases">
        <title>The Genome Sequence of Cladophialophora immunda CBS83496.</title>
        <authorList>
            <consortium name="The Broad Institute Genomics Platform"/>
            <person name="Cuomo C."/>
            <person name="de Hoog S."/>
            <person name="Gorbushina A."/>
            <person name="Stielow B."/>
            <person name="Teixiera M."/>
            <person name="Abouelleil A."/>
            <person name="Chapman S.B."/>
            <person name="Priest M."/>
            <person name="Young S.K."/>
            <person name="Wortman J."/>
            <person name="Nusbaum C."/>
            <person name="Birren B."/>
        </authorList>
    </citation>
    <scope>NUCLEOTIDE SEQUENCE [LARGE SCALE GENOMIC DNA]</scope>
    <source>
        <strain evidence="17 18">CBS 83496</strain>
    </source>
</reference>
<dbReference type="PROSITE" id="PS52012">
    <property type="entry name" value="CFEM"/>
    <property type="match status" value="1"/>
</dbReference>
<sequence>MATGQSVQGLLSAVPQCAALCAESLFPSSTCAPTDLACICADASLVTRIEQCNSANCTVIEALRAVNLTEKACGVMPKNTSHTYIIVTSIFMALAVVFYLIRLSVRPPLTPGFRVDDGIMMVATLGVVVFTSINFQAAHLGLGQDLWNVPPDNIDIVLKNFFIGEFLYIFISVLTKLAVLSFYLAVFPQPHFRKGAYVVIGLCIGYFVSYMFVLGFECTPVAFFWEQWRDPTAGTCININAGGWAAAGINIGLDLAILALPVPVILQLEISRQQKLQILSMFGVGSFVTVVSCIRLQSLINFAKNSNLTFYLQPISIWSSIELDISIVCACMPAARLFLQRTWPSRFGTSKSQAGAYTRQPSTFDAPHHQSQLSGRLARDYSVKSANANVSQPRWDNNDVELMESDGWRGASRTCAAYVPTTDARHY</sequence>
<keyword evidence="8" id="KW-0732">Signal</keyword>
<keyword evidence="14" id="KW-0408">Iron</keyword>
<dbReference type="Proteomes" id="UP000054466">
    <property type="component" value="Unassembled WGS sequence"/>
</dbReference>
<keyword evidence="5" id="KW-0964">Secreted</keyword>
<dbReference type="InterPro" id="IPR049326">
    <property type="entry name" value="Rhodopsin_dom_fungi"/>
</dbReference>
<evidence type="ECO:0000256" key="9">
    <source>
        <dbReference type="ARBA" id="ARBA00022989"/>
    </source>
</evidence>
<feature type="transmembrane region" description="Helical" evidence="15">
    <location>
        <begin position="162"/>
        <end position="185"/>
    </location>
</feature>
<keyword evidence="10 15" id="KW-0472">Membrane</keyword>
<evidence type="ECO:0000313" key="18">
    <source>
        <dbReference type="Proteomes" id="UP000054466"/>
    </source>
</evidence>
<comment type="similarity">
    <text evidence="4">Belongs to the RBT5 family.</text>
</comment>
<keyword evidence="18" id="KW-1185">Reference proteome</keyword>
<evidence type="ECO:0000313" key="17">
    <source>
        <dbReference type="EMBL" id="KIW24329.1"/>
    </source>
</evidence>
<evidence type="ECO:0000256" key="4">
    <source>
        <dbReference type="ARBA" id="ARBA00010031"/>
    </source>
</evidence>
<keyword evidence="6" id="KW-0325">Glycoprotein</keyword>
<proteinExistence type="inferred from homology"/>
<dbReference type="InterPro" id="IPR052337">
    <property type="entry name" value="SAT4-like"/>
</dbReference>
<evidence type="ECO:0000256" key="1">
    <source>
        <dbReference type="ARBA" id="ARBA00004141"/>
    </source>
</evidence>
<feature type="binding site" description="axial binding residue" evidence="14">
    <location>
        <position position="35"/>
    </location>
    <ligand>
        <name>heme</name>
        <dbReference type="ChEBI" id="CHEBI:30413"/>
    </ligand>
    <ligandPart>
        <name>Fe</name>
        <dbReference type="ChEBI" id="CHEBI:18248"/>
    </ligandPart>
</feature>
<dbReference type="EMBL" id="KN847045">
    <property type="protein sequence ID" value="KIW24329.1"/>
    <property type="molecule type" value="Genomic_DNA"/>
</dbReference>
<feature type="disulfide bond" evidence="14">
    <location>
        <begin position="21"/>
        <end position="52"/>
    </location>
</feature>
<evidence type="ECO:0000256" key="6">
    <source>
        <dbReference type="ARBA" id="ARBA00022622"/>
    </source>
</evidence>
<feature type="domain" description="CFEM" evidence="16">
    <location>
        <begin position="1"/>
        <end position="98"/>
    </location>
</feature>
<feature type="transmembrane region" description="Helical" evidence="15">
    <location>
        <begin position="244"/>
        <end position="266"/>
    </location>
</feature>
<evidence type="ECO:0000256" key="2">
    <source>
        <dbReference type="ARBA" id="ARBA00004589"/>
    </source>
</evidence>
<feature type="transmembrane region" description="Helical" evidence="15">
    <location>
        <begin position="197"/>
        <end position="224"/>
    </location>
</feature>
<keyword evidence="6" id="KW-0336">GPI-anchor</keyword>
<dbReference type="InterPro" id="IPR008427">
    <property type="entry name" value="Extracellular_membr_CFEM_dom"/>
</dbReference>
<comment type="subcellular location">
    <subcellularLocation>
        <location evidence="2">Membrane</location>
        <topology evidence="2">Lipid-anchor</topology>
        <topology evidence="2">GPI-anchor</topology>
    </subcellularLocation>
    <subcellularLocation>
        <location evidence="1">Membrane</location>
        <topology evidence="1">Multi-pass membrane protein</topology>
    </subcellularLocation>
    <subcellularLocation>
        <location evidence="3">Secreted</location>
    </subcellularLocation>
</comment>
<evidence type="ECO:0000256" key="12">
    <source>
        <dbReference type="ARBA" id="ARBA00023288"/>
    </source>
</evidence>
<dbReference type="VEuPathDB" id="FungiDB:PV07_10053"/>
<dbReference type="HOGENOM" id="CLU_028200_6_3_1"/>
<dbReference type="Pfam" id="PF20684">
    <property type="entry name" value="Fung_rhodopsin"/>
    <property type="match status" value="1"/>
</dbReference>
<dbReference type="GO" id="GO:0005576">
    <property type="term" value="C:extracellular region"/>
    <property type="evidence" value="ECO:0007669"/>
    <property type="project" value="UniProtKB-SubCell"/>
</dbReference>
<keyword evidence="11 14" id="KW-1015">Disulfide bond</keyword>
<evidence type="ECO:0000256" key="3">
    <source>
        <dbReference type="ARBA" id="ARBA00004613"/>
    </source>
</evidence>
<evidence type="ECO:0000256" key="7">
    <source>
        <dbReference type="ARBA" id="ARBA00022692"/>
    </source>
</evidence>
<accession>A0A0D2CL76</accession>
<keyword evidence="14" id="KW-0479">Metal-binding</keyword>
<evidence type="ECO:0000256" key="5">
    <source>
        <dbReference type="ARBA" id="ARBA00022525"/>
    </source>
</evidence>
<dbReference type="AlphaFoldDB" id="A0A0D2CL76"/>
<evidence type="ECO:0000256" key="15">
    <source>
        <dbReference type="SAM" id="Phobius"/>
    </source>
</evidence>
<keyword evidence="12" id="KW-0449">Lipoprotein</keyword>
<organism evidence="17 18">
    <name type="scientific">Cladophialophora immunda</name>
    <dbReference type="NCBI Taxonomy" id="569365"/>
    <lineage>
        <taxon>Eukaryota</taxon>
        <taxon>Fungi</taxon>
        <taxon>Dikarya</taxon>
        <taxon>Ascomycota</taxon>
        <taxon>Pezizomycotina</taxon>
        <taxon>Eurotiomycetes</taxon>
        <taxon>Chaetothyriomycetidae</taxon>
        <taxon>Chaetothyriales</taxon>
        <taxon>Herpotrichiellaceae</taxon>
        <taxon>Cladophialophora</taxon>
    </lineage>
</organism>
<evidence type="ECO:0000256" key="10">
    <source>
        <dbReference type="ARBA" id="ARBA00023136"/>
    </source>
</evidence>
<dbReference type="Pfam" id="PF05730">
    <property type="entry name" value="CFEM"/>
    <property type="match status" value="1"/>
</dbReference>
<keyword evidence="9 15" id="KW-1133">Transmembrane helix</keyword>
<dbReference type="PANTHER" id="PTHR33048:SF47">
    <property type="entry name" value="INTEGRAL MEMBRANE PROTEIN-RELATED"/>
    <property type="match status" value="1"/>
</dbReference>
<dbReference type="GO" id="GO:0098552">
    <property type="term" value="C:side of membrane"/>
    <property type="evidence" value="ECO:0007669"/>
    <property type="project" value="UniProtKB-KW"/>
</dbReference>
<evidence type="ECO:0000259" key="16">
    <source>
        <dbReference type="PROSITE" id="PS52012"/>
    </source>
</evidence>
<protein>
    <recommendedName>
        <fullName evidence="16">CFEM domain-containing protein</fullName>
    </recommendedName>
</protein>
<keyword evidence="7 15" id="KW-0812">Transmembrane</keyword>